<sequence>MQMPRRSHATRVAVTALAGAVAAVGLTGAPATAATQLPQERQVTPFKAGAAKSTVVHIKMYRSSRAPASFAEPPVINCNSGVNAPSLRGSQVEAEAVATCDAPVNNIKVSAVIVRDNSVVGNISTTEASSATRNDAFGRMPCAGGQHLYHSAWLAVFTPPPNYTPPEIKQTGTSGFVSISC</sequence>
<evidence type="ECO:0000256" key="1">
    <source>
        <dbReference type="SAM" id="SignalP"/>
    </source>
</evidence>
<reference evidence="3" key="1">
    <citation type="journal article" date="2019" name="Int. J. Syst. Evol. Microbiol.">
        <title>The Global Catalogue of Microorganisms (GCM) 10K type strain sequencing project: providing services to taxonomists for standard genome sequencing and annotation.</title>
        <authorList>
            <consortium name="The Broad Institute Genomics Platform"/>
            <consortium name="The Broad Institute Genome Sequencing Center for Infectious Disease"/>
            <person name="Wu L."/>
            <person name="Ma J."/>
        </authorList>
    </citation>
    <scope>NUCLEOTIDE SEQUENCE [LARGE SCALE GENOMIC DNA]</scope>
    <source>
        <strain evidence="3">JCM 17440</strain>
    </source>
</reference>
<organism evidence="2 3">
    <name type="scientific">Actinomadura meridiana</name>
    <dbReference type="NCBI Taxonomy" id="559626"/>
    <lineage>
        <taxon>Bacteria</taxon>
        <taxon>Bacillati</taxon>
        <taxon>Actinomycetota</taxon>
        <taxon>Actinomycetes</taxon>
        <taxon>Streptosporangiales</taxon>
        <taxon>Thermomonosporaceae</taxon>
        <taxon>Actinomadura</taxon>
    </lineage>
</organism>
<protein>
    <recommendedName>
        <fullName evidence="4">Secreted protein</fullName>
    </recommendedName>
</protein>
<feature type="signal peptide" evidence="1">
    <location>
        <begin position="1"/>
        <end position="33"/>
    </location>
</feature>
<dbReference type="Proteomes" id="UP001501710">
    <property type="component" value="Unassembled WGS sequence"/>
</dbReference>
<feature type="chain" id="PRO_5046302600" description="Secreted protein" evidence="1">
    <location>
        <begin position="34"/>
        <end position="181"/>
    </location>
</feature>
<gene>
    <name evidence="2" type="ORF">GCM10022254_59010</name>
</gene>
<comment type="caution">
    <text evidence="2">The sequence shown here is derived from an EMBL/GenBank/DDBJ whole genome shotgun (WGS) entry which is preliminary data.</text>
</comment>
<name>A0ABP8CHB5_9ACTN</name>
<evidence type="ECO:0000313" key="2">
    <source>
        <dbReference type="EMBL" id="GAA4239332.1"/>
    </source>
</evidence>
<evidence type="ECO:0000313" key="3">
    <source>
        <dbReference type="Proteomes" id="UP001501710"/>
    </source>
</evidence>
<proteinExistence type="predicted"/>
<accession>A0ABP8CHB5</accession>
<keyword evidence="1" id="KW-0732">Signal</keyword>
<dbReference type="EMBL" id="BAABAS010000020">
    <property type="protein sequence ID" value="GAA4239332.1"/>
    <property type="molecule type" value="Genomic_DNA"/>
</dbReference>
<keyword evidence="3" id="KW-1185">Reference proteome</keyword>
<evidence type="ECO:0008006" key="4">
    <source>
        <dbReference type="Google" id="ProtNLM"/>
    </source>
</evidence>